<name>A0ABU0E404_9FIRM</name>
<sequence>MIPQWVGWNLNNYNNRLIPNKLIKKHGVEKVTQQIKTQMGVDVEIKTSIIADETLHKVGRKKKDITYIAEVSKKV</sequence>
<proteinExistence type="predicted"/>
<dbReference type="EMBL" id="JAUSUR010000004">
    <property type="protein sequence ID" value="MDQ0361633.1"/>
    <property type="molecule type" value="Genomic_DNA"/>
</dbReference>
<reference evidence="1 2" key="1">
    <citation type="submission" date="2023-07" db="EMBL/GenBank/DDBJ databases">
        <title>Genomic Encyclopedia of Type Strains, Phase IV (KMG-IV): sequencing the most valuable type-strain genomes for metagenomic binning, comparative biology and taxonomic classification.</title>
        <authorList>
            <person name="Goeker M."/>
        </authorList>
    </citation>
    <scope>NUCLEOTIDE SEQUENCE [LARGE SCALE GENOMIC DNA]</scope>
    <source>
        <strain evidence="1 2">DSM 16784</strain>
    </source>
</reference>
<dbReference type="RefSeq" id="WP_307408516.1">
    <property type="nucleotide sequence ID" value="NZ_JAUSUR010000004.1"/>
</dbReference>
<comment type="caution">
    <text evidence="1">The sequence shown here is derived from an EMBL/GenBank/DDBJ whole genome shotgun (WGS) entry which is preliminary data.</text>
</comment>
<protein>
    <submittedName>
        <fullName evidence="1">Uncharacterized protein</fullName>
    </submittedName>
</protein>
<accession>A0ABU0E404</accession>
<evidence type="ECO:0000313" key="1">
    <source>
        <dbReference type="EMBL" id="MDQ0361633.1"/>
    </source>
</evidence>
<evidence type="ECO:0000313" key="2">
    <source>
        <dbReference type="Proteomes" id="UP001230220"/>
    </source>
</evidence>
<organism evidence="1 2">
    <name type="scientific">Breznakia pachnodae</name>
    <dbReference type="NCBI Taxonomy" id="265178"/>
    <lineage>
        <taxon>Bacteria</taxon>
        <taxon>Bacillati</taxon>
        <taxon>Bacillota</taxon>
        <taxon>Erysipelotrichia</taxon>
        <taxon>Erysipelotrichales</taxon>
        <taxon>Erysipelotrichaceae</taxon>
        <taxon>Breznakia</taxon>
    </lineage>
</organism>
<gene>
    <name evidence="1" type="ORF">J2S15_002383</name>
</gene>
<dbReference type="Proteomes" id="UP001230220">
    <property type="component" value="Unassembled WGS sequence"/>
</dbReference>
<keyword evidence="2" id="KW-1185">Reference proteome</keyword>